<dbReference type="InterPro" id="IPR050148">
    <property type="entry name" value="Terpene_synthase-like"/>
</dbReference>
<feature type="domain" description="Terpene synthase metal-binding" evidence="3">
    <location>
        <begin position="251"/>
        <end position="435"/>
    </location>
</feature>
<dbReference type="SUPFAM" id="SSF48239">
    <property type="entry name" value="Terpenoid cyclases/Protein prenyltransferases"/>
    <property type="match status" value="1"/>
</dbReference>
<gene>
    <name evidence="4" type="primary">ga30888</name>
    <name evidence="4" type="ORF">PR202_ga30888</name>
</gene>
<dbReference type="EMBL" id="BQKI01000023">
    <property type="protein sequence ID" value="GJN12599.1"/>
    <property type="molecule type" value="Genomic_DNA"/>
</dbReference>
<evidence type="ECO:0000256" key="1">
    <source>
        <dbReference type="ARBA" id="ARBA00022723"/>
    </source>
</evidence>
<dbReference type="InterPro" id="IPR008949">
    <property type="entry name" value="Isoprenoid_synthase_dom_sf"/>
</dbReference>
<protein>
    <submittedName>
        <fullName evidence="4">Uncharacterized protein</fullName>
    </submittedName>
</protein>
<feature type="domain" description="Terpene synthase N-terminal" evidence="2">
    <location>
        <begin position="24"/>
        <end position="195"/>
    </location>
</feature>
<proteinExistence type="predicted"/>
<accession>A0AAV5DNK1</accession>
<evidence type="ECO:0000313" key="4">
    <source>
        <dbReference type="EMBL" id="GJN12599.1"/>
    </source>
</evidence>
<dbReference type="InterPro" id="IPR036965">
    <property type="entry name" value="Terpene_synth_N_sf"/>
</dbReference>
<evidence type="ECO:0000313" key="5">
    <source>
        <dbReference type="Proteomes" id="UP001054889"/>
    </source>
</evidence>
<reference evidence="4" key="2">
    <citation type="submission" date="2021-12" db="EMBL/GenBank/DDBJ databases">
        <title>Resequencing data analysis of finger millet.</title>
        <authorList>
            <person name="Hatakeyama M."/>
            <person name="Aluri S."/>
            <person name="Balachadran M.T."/>
            <person name="Sivarajan S.R."/>
            <person name="Poveda L."/>
            <person name="Shimizu-Inatsugi R."/>
            <person name="Schlapbach R."/>
            <person name="Sreeman S.M."/>
            <person name="Shimizu K.K."/>
        </authorList>
    </citation>
    <scope>NUCLEOTIDE SEQUENCE</scope>
</reference>
<dbReference type="Pfam" id="PF01397">
    <property type="entry name" value="Terpene_synth"/>
    <property type="match status" value="1"/>
</dbReference>
<dbReference type="Proteomes" id="UP001054889">
    <property type="component" value="Unassembled WGS sequence"/>
</dbReference>
<sequence>MATLVALASQSQLRRPRPYTPSPWGDFFLNHQTCTPSELLSMKEEAHAKKEKVRRTIMDVIGSNVDLIQKLELIDTLQQIGVDYHYKEEINELLHRVYDDKDGGSDDLYVTSLRFYLLRKHGYVVPSDVFLKFEDEQGNVSSDDVKCLMTLYDAAHLRTHGEQILDNIITFNKSRLQSLITTNLEPDLANEVHITLETPRFRRVKRIEAQRYISVYEKKTTRDEMILKFAKLDYNILQALYCEELKELTITTDESNIFTEAIERWDEQATEQLPTNLKEIFINILNTTYKVEKDIELQKNKHAKNFKEVVINTAKFYHAEVKWRDERYVPTTIEEHLEISLLSAGCTQLICLAFTSVSEDVACREQAITWALTFPKIIRAVSIVGRIGNDIMSHEREQTSEHVASTVETCMKQYGVTVEEANEKLRTIIEESWMDIVEECLDGKRPMEVLEKPVNSTNNGFHVQA</sequence>
<evidence type="ECO:0000259" key="2">
    <source>
        <dbReference type="Pfam" id="PF01397"/>
    </source>
</evidence>
<dbReference type="GO" id="GO:0016114">
    <property type="term" value="P:terpenoid biosynthetic process"/>
    <property type="evidence" value="ECO:0007669"/>
    <property type="project" value="InterPro"/>
</dbReference>
<comment type="caution">
    <text evidence="4">The sequence shown here is derived from an EMBL/GenBank/DDBJ whole genome shotgun (WGS) entry which is preliminary data.</text>
</comment>
<name>A0AAV5DNK1_ELECO</name>
<dbReference type="PANTHER" id="PTHR31225">
    <property type="entry name" value="OS04G0344100 PROTEIN-RELATED"/>
    <property type="match status" value="1"/>
</dbReference>
<dbReference type="Gene3D" id="1.50.10.130">
    <property type="entry name" value="Terpene synthase, N-terminal domain"/>
    <property type="match status" value="1"/>
</dbReference>
<dbReference type="GO" id="GO:0000287">
    <property type="term" value="F:magnesium ion binding"/>
    <property type="evidence" value="ECO:0007669"/>
    <property type="project" value="InterPro"/>
</dbReference>
<organism evidence="4 5">
    <name type="scientific">Eleusine coracana subsp. coracana</name>
    <dbReference type="NCBI Taxonomy" id="191504"/>
    <lineage>
        <taxon>Eukaryota</taxon>
        <taxon>Viridiplantae</taxon>
        <taxon>Streptophyta</taxon>
        <taxon>Embryophyta</taxon>
        <taxon>Tracheophyta</taxon>
        <taxon>Spermatophyta</taxon>
        <taxon>Magnoliopsida</taxon>
        <taxon>Liliopsida</taxon>
        <taxon>Poales</taxon>
        <taxon>Poaceae</taxon>
        <taxon>PACMAD clade</taxon>
        <taxon>Chloridoideae</taxon>
        <taxon>Cynodonteae</taxon>
        <taxon>Eleusininae</taxon>
        <taxon>Eleusine</taxon>
    </lineage>
</organism>
<evidence type="ECO:0000259" key="3">
    <source>
        <dbReference type="Pfam" id="PF03936"/>
    </source>
</evidence>
<dbReference type="Gene3D" id="1.10.600.10">
    <property type="entry name" value="Farnesyl Diphosphate Synthase"/>
    <property type="match status" value="1"/>
</dbReference>
<dbReference type="AlphaFoldDB" id="A0AAV5DNK1"/>
<dbReference type="FunFam" id="1.50.10.130:FF:000001">
    <property type="entry name" value="Isoprene synthase, chloroplastic"/>
    <property type="match status" value="1"/>
</dbReference>
<dbReference type="Pfam" id="PF03936">
    <property type="entry name" value="Terpene_synth_C"/>
    <property type="match status" value="1"/>
</dbReference>
<keyword evidence="5" id="KW-1185">Reference proteome</keyword>
<dbReference type="SUPFAM" id="SSF48576">
    <property type="entry name" value="Terpenoid synthases"/>
    <property type="match status" value="1"/>
</dbReference>
<dbReference type="InterPro" id="IPR008930">
    <property type="entry name" value="Terpenoid_cyclase/PrenylTrfase"/>
</dbReference>
<keyword evidence="1" id="KW-0479">Metal-binding</keyword>
<dbReference type="PANTHER" id="PTHR31225:SF158">
    <property type="entry name" value="(E)-BETA-CARYOPHYLLENE SYNTHASE"/>
    <property type="match status" value="1"/>
</dbReference>
<dbReference type="InterPro" id="IPR001906">
    <property type="entry name" value="Terpene_synth_N"/>
</dbReference>
<dbReference type="InterPro" id="IPR005630">
    <property type="entry name" value="Terpene_synthase_metal-bd"/>
</dbReference>
<dbReference type="GO" id="GO:0010333">
    <property type="term" value="F:terpene synthase activity"/>
    <property type="evidence" value="ECO:0007669"/>
    <property type="project" value="InterPro"/>
</dbReference>
<reference evidence="4" key="1">
    <citation type="journal article" date="2018" name="DNA Res.">
        <title>Multiple hybrid de novo genome assembly of finger millet, an orphan allotetraploid crop.</title>
        <authorList>
            <person name="Hatakeyama M."/>
            <person name="Aluri S."/>
            <person name="Balachadran M.T."/>
            <person name="Sivarajan S.R."/>
            <person name="Patrignani A."/>
            <person name="Gruter S."/>
            <person name="Poveda L."/>
            <person name="Shimizu-Inatsugi R."/>
            <person name="Baeten J."/>
            <person name="Francoijs K.J."/>
            <person name="Nataraja K.N."/>
            <person name="Reddy Y.A.N."/>
            <person name="Phadnis S."/>
            <person name="Ravikumar R.L."/>
            <person name="Schlapbach R."/>
            <person name="Sreeman S.M."/>
            <person name="Shimizu K.K."/>
        </authorList>
    </citation>
    <scope>NUCLEOTIDE SEQUENCE</scope>
</reference>